<reference evidence="2" key="1">
    <citation type="journal article" date="2021" name="Proc. Natl. Acad. Sci. U.S.A.">
        <title>A Catalog of Tens of Thousands of Viruses from Human Metagenomes Reveals Hidden Associations with Chronic Diseases.</title>
        <authorList>
            <person name="Tisza M.J."/>
            <person name="Buck C.B."/>
        </authorList>
    </citation>
    <scope>NUCLEOTIDE SEQUENCE</scope>
    <source>
        <strain evidence="2">CtJ3t72</strain>
    </source>
</reference>
<accession>A0A8S5QPF8</accession>
<protein>
    <submittedName>
        <fullName evidence="2">Uncharacterized protein</fullName>
    </submittedName>
</protein>
<feature type="region of interest" description="Disordered" evidence="1">
    <location>
        <begin position="14"/>
        <end position="33"/>
    </location>
</feature>
<organism evidence="2">
    <name type="scientific">Siphoviridae sp. ctJ3t72</name>
    <dbReference type="NCBI Taxonomy" id="2826240"/>
    <lineage>
        <taxon>Viruses</taxon>
        <taxon>Duplodnaviria</taxon>
        <taxon>Heunggongvirae</taxon>
        <taxon>Uroviricota</taxon>
        <taxon>Caudoviricetes</taxon>
    </lineage>
</organism>
<name>A0A8S5QPF8_9CAUD</name>
<sequence>MARVIKTVVLPDGALTQKKETPQNDIRGEHNKQ</sequence>
<proteinExistence type="predicted"/>
<dbReference type="EMBL" id="BK015698">
    <property type="protein sequence ID" value="DAE20645.1"/>
    <property type="molecule type" value="Genomic_DNA"/>
</dbReference>
<evidence type="ECO:0000313" key="2">
    <source>
        <dbReference type="EMBL" id="DAE20645.1"/>
    </source>
</evidence>
<evidence type="ECO:0000256" key="1">
    <source>
        <dbReference type="SAM" id="MobiDB-lite"/>
    </source>
</evidence>
<feature type="compositionally biased region" description="Basic and acidic residues" evidence="1">
    <location>
        <begin position="17"/>
        <end position="33"/>
    </location>
</feature>